<evidence type="ECO:0000313" key="10">
    <source>
        <dbReference type="EMBL" id="KAL3796022.1"/>
    </source>
</evidence>
<sequence>WTLRQQEPRYLKEYLNGPNLPLLCCRSASDDILRFAPPRSSRDFRQISSDFPRNSSKKVYRVEDRMPQTSFKTAAMNLFTAASLLLLAASYTEAFTTTFHEPATSSVPKSPPLSRFPITALAKPSRTLSPRFSSAAAAAGADASAAFSVDEPTKTLTKQQKRIQQIKSEGGPLAFNTKYGALNPFAIYYGLTAIGLGLVWFMALTIMQLFYKVTGDRIDKRRRIPVFLSHVWGTLLMALTGCFPKIENREIIRDFHKSGRKAMFVSNHNSWMDIPFIGHTIGWHNYKFVAKKELEKVPILGKAIMVSKNVCVDRSDRKSQLMTLKQGMKWLDDGVNLCTFPEGTRSRSNRLMPFMGGAFKMAQKAGAPVVPISIVGASKVMPSHWMFPYRPARNICKVVVHEPVESVNKTEEELNSEVREKIIEGLPEEQRPLQ</sequence>
<keyword evidence="11" id="KW-1185">Reference proteome</keyword>
<dbReference type="Proteomes" id="UP001516023">
    <property type="component" value="Unassembled WGS sequence"/>
</dbReference>
<evidence type="ECO:0000259" key="9">
    <source>
        <dbReference type="SMART" id="SM00563"/>
    </source>
</evidence>
<keyword evidence="8" id="KW-0472">Membrane</keyword>
<reference evidence="10 11" key="1">
    <citation type="journal article" date="2020" name="G3 (Bethesda)">
        <title>Improved Reference Genome for Cyclotella cryptica CCMP332, a Model for Cell Wall Morphogenesis, Salinity Adaptation, and Lipid Production in Diatoms (Bacillariophyta).</title>
        <authorList>
            <person name="Roberts W.R."/>
            <person name="Downey K.M."/>
            <person name="Ruck E.C."/>
            <person name="Traller J.C."/>
            <person name="Alverson A.J."/>
        </authorList>
    </citation>
    <scope>NUCLEOTIDE SEQUENCE [LARGE SCALE GENOMIC DNA]</scope>
    <source>
        <strain evidence="10 11">CCMP332</strain>
    </source>
</reference>
<evidence type="ECO:0000256" key="8">
    <source>
        <dbReference type="SAM" id="Phobius"/>
    </source>
</evidence>
<keyword evidence="7" id="KW-0594">Phospholipid biosynthesis</keyword>
<dbReference type="InterPro" id="IPR002123">
    <property type="entry name" value="Plipid/glycerol_acylTrfase"/>
</dbReference>
<gene>
    <name evidence="10" type="ORF">HJC23_013079</name>
</gene>
<dbReference type="CDD" id="cd07989">
    <property type="entry name" value="LPLAT_AGPAT-like"/>
    <property type="match status" value="1"/>
</dbReference>
<dbReference type="SUPFAM" id="SSF69593">
    <property type="entry name" value="Glycerol-3-phosphate (1)-acyltransferase"/>
    <property type="match status" value="1"/>
</dbReference>
<evidence type="ECO:0000256" key="2">
    <source>
        <dbReference type="ARBA" id="ARBA00008655"/>
    </source>
</evidence>
<evidence type="ECO:0000256" key="6">
    <source>
        <dbReference type="ARBA" id="ARBA00023315"/>
    </source>
</evidence>
<dbReference type="InterPro" id="IPR004552">
    <property type="entry name" value="AGP_acyltrans"/>
</dbReference>
<evidence type="ECO:0000256" key="3">
    <source>
        <dbReference type="ARBA" id="ARBA00022516"/>
    </source>
</evidence>
<evidence type="ECO:0000256" key="1">
    <source>
        <dbReference type="ARBA" id="ARBA00005189"/>
    </source>
</evidence>
<keyword evidence="3 7" id="KW-0444">Lipid biosynthesis</keyword>
<keyword evidence="7" id="KW-1208">Phospholipid metabolism</keyword>
<evidence type="ECO:0000256" key="4">
    <source>
        <dbReference type="ARBA" id="ARBA00022679"/>
    </source>
</evidence>
<keyword evidence="6 7" id="KW-0012">Acyltransferase</keyword>
<keyword evidence="4 7" id="KW-0808">Transferase</keyword>
<dbReference type="EMBL" id="JABMIG020000066">
    <property type="protein sequence ID" value="KAL3796022.1"/>
    <property type="molecule type" value="Genomic_DNA"/>
</dbReference>
<feature type="transmembrane region" description="Helical" evidence="8">
    <location>
        <begin position="74"/>
        <end position="92"/>
    </location>
</feature>
<evidence type="ECO:0000256" key="5">
    <source>
        <dbReference type="ARBA" id="ARBA00023098"/>
    </source>
</evidence>
<dbReference type="GO" id="GO:0003841">
    <property type="term" value="F:1-acylglycerol-3-phosphate O-acyltransferase activity"/>
    <property type="evidence" value="ECO:0007669"/>
    <property type="project" value="UniProtKB-UniRule"/>
</dbReference>
<keyword evidence="5 7" id="KW-0443">Lipid metabolism</keyword>
<dbReference type="PANTHER" id="PTHR10434:SF64">
    <property type="entry name" value="1-ACYL-SN-GLYCEROL-3-PHOSPHATE ACYLTRANSFERASE-RELATED"/>
    <property type="match status" value="1"/>
</dbReference>
<keyword evidence="8" id="KW-1133">Transmembrane helix</keyword>
<comment type="pathway">
    <text evidence="1">Lipid metabolism.</text>
</comment>
<dbReference type="NCBIfam" id="TIGR00530">
    <property type="entry name" value="AGP_acyltrn"/>
    <property type="match status" value="1"/>
</dbReference>
<dbReference type="PANTHER" id="PTHR10434">
    <property type="entry name" value="1-ACYL-SN-GLYCEROL-3-PHOSPHATE ACYLTRANSFERASE"/>
    <property type="match status" value="1"/>
</dbReference>
<evidence type="ECO:0000313" key="11">
    <source>
        <dbReference type="Proteomes" id="UP001516023"/>
    </source>
</evidence>
<comment type="catalytic activity">
    <reaction evidence="7">
        <text>a 1-acyl-sn-glycero-3-phosphate + an acyl-CoA = a 1,2-diacyl-sn-glycero-3-phosphate + CoA</text>
        <dbReference type="Rhea" id="RHEA:19709"/>
        <dbReference type="ChEBI" id="CHEBI:57287"/>
        <dbReference type="ChEBI" id="CHEBI:57970"/>
        <dbReference type="ChEBI" id="CHEBI:58342"/>
        <dbReference type="ChEBI" id="CHEBI:58608"/>
        <dbReference type="EC" id="2.3.1.51"/>
    </reaction>
</comment>
<feature type="non-terminal residue" evidence="10">
    <location>
        <position position="1"/>
    </location>
</feature>
<dbReference type="SMART" id="SM00563">
    <property type="entry name" value="PlsC"/>
    <property type="match status" value="1"/>
</dbReference>
<dbReference type="AlphaFoldDB" id="A0ABD3Q7J4"/>
<accession>A0ABD3Q7J4</accession>
<proteinExistence type="inferred from homology"/>
<dbReference type="EC" id="2.3.1.51" evidence="7"/>
<feature type="transmembrane region" description="Helical" evidence="8">
    <location>
        <begin position="186"/>
        <end position="211"/>
    </location>
</feature>
<comment type="similarity">
    <text evidence="2 7">Belongs to the 1-acyl-sn-glycerol-3-phosphate acyltransferase family.</text>
</comment>
<keyword evidence="8" id="KW-0812">Transmembrane</keyword>
<comment type="domain">
    <text evidence="7">The HXXXXD motif is essential for acyltransferase activity and may constitute the binding site for the phosphate moiety of the glycerol-3-phosphate.</text>
</comment>
<feature type="domain" description="Phospholipid/glycerol acyltransferase" evidence="9">
    <location>
        <begin position="262"/>
        <end position="377"/>
    </location>
</feature>
<comment type="caution">
    <text evidence="10">The sequence shown here is derived from an EMBL/GenBank/DDBJ whole genome shotgun (WGS) entry which is preliminary data.</text>
</comment>
<organism evidence="10 11">
    <name type="scientific">Cyclotella cryptica</name>
    <dbReference type="NCBI Taxonomy" id="29204"/>
    <lineage>
        <taxon>Eukaryota</taxon>
        <taxon>Sar</taxon>
        <taxon>Stramenopiles</taxon>
        <taxon>Ochrophyta</taxon>
        <taxon>Bacillariophyta</taxon>
        <taxon>Coscinodiscophyceae</taxon>
        <taxon>Thalassiosirophycidae</taxon>
        <taxon>Stephanodiscales</taxon>
        <taxon>Stephanodiscaceae</taxon>
        <taxon>Cyclotella</taxon>
    </lineage>
</organism>
<evidence type="ECO:0000256" key="7">
    <source>
        <dbReference type="RuleBase" id="RU361267"/>
    </source>
</evidence>
<feature type="transmembrane region" description="Helical" evidence="8">
    <location>
        <begin position="223"/>
        <end position="241"/>
    </location>
</feature>
<protein>
    <recommendedName>
        <fullName evidence="7">1-acyl-sn-glycerol-3-phosphate acyltransferase</fullName>
        <ecNumber evidence="7">2.3.1.51</ecNumber>
    </recommendedName>
</protein>
<dbReference type="GO" id="GO:0008654">
    <property type="term" value="P:phospholipid biosynthetic process"/>
    <property type="evidence" value="ECO:0007669"/>
    <property type="project" value="UniProtKB-KW"/>
</dbReference>
<name>A0ABD3Q7J4_9STRA</name>
<dbReference type="Pfam" id="PF01553">
    <property type="entry name" value="Acyltransferase"/>
    <property type="match status" value="1"/>
</dbReference>